<protein>
    <recommendedName>
        <fullName evidence="4">Gluconeogenesis factor</fullName>
    </recommendedName>
</protein>
<dbReference type="InterPro" id="IPR002882">
    <property type="entry name" value="CofD"/>
</dbReference>
<dbReference type="CDD" id="cd07187">
    <property type="entry name" value="YvcK_like"/>
    <property type="match status" value="1"/>
</dbReference>
<comment type="caution">
    <text evidence="2">The sequence shown here is derived from an EMBL/GenBank/DDBJ whole genome shotgun (WGS) entry which is preliminary data.</text>
</comment>
<dbReference type="SUPFAM" id="SSF142338">
    <property type="entry name" value="CofD-like"/>
    <property type="match status" value="1"/>
</dbReference>
<dbReference type="GO" id="GO:0043743">
    <property type="term" value="F:LPPG:FO 2-phospho-L-lactate transferase activity"/>
    <property type="evidence" value="ECO:0007669"/>
    <property type="project" value="InterPro"/>
</dbReference>
<dbReference type="Gene3D" id="3.40.50.10680">
    <property type="entry name" value="CofD-like domains"/>
    <property type="match status" value="1"/>
</dbReference>
<dbReference type="PANTHER" id="PTHR30135">
    <property type="entry name" value="UNCHARACTERIZED PROTEIN YVCK-RELATED"/>
    <property type="match status" value="1"/>
</dbReference>
<dbReference type="PATRIC" id="fig|1618480.3.peg.305"/>
<sequence length="327" mass="36433">MKKITVIGGGTGTFVVLSGLKKNKHLNLGVIVTMMDSGGSTGRLRDQLGVLPPGDLRQCLLALSEAPLLWRKLFLYRFENGDLNGHNFGNIFLSALEKVSSNYKDVVDTAGYVLKIKGQVIPVTFANTHMCVEYENGKIVKKEGNIDTNYQEKSRVKRAFLEPKVEANCAAIKRIAESDYLIIGPGDFYSSIIPVLLVNGIKEAIMKSPAKIIYILNLMTRSGQTTDYKATDHLKDIETNIARKVDYVIVNNGKISKSIIDWYQKEDERVVINDLKSNGFRGQIIEGDIIDNNAIRSEGSEKYIDPKVRSILRHDSGKLSKLLKNII</sequence>
<dbReference type="EMBL" id="LBRS01000003">
    <property type="protein sequence ID" value="KKQ01918.1"/>
    <property type="molecule type" value="Genomic_DNA"/>
</dbReference>
<dbReference type="AlphaFoldDB" id="A0A0G0E4V7"/>
<dbReference type="InterPro" id="IPR038136">
    <property type="entry name" value="CofD-like_dom_sf"/>
</dbReference>
<evidence type="ECO:0000313" key="3">
    <source>
        <dbReference type="Proteomes" id="UP000034344"/>
    </source>
</evidence>
<gene>
    <name evidence="2" type="ORF">US11_C0003G0061</name>
</gene>
<reference evidence="2 3" key="1">
    <citation type="journal article" date="2015" name="Nature">
        <title>rRNA introns, odd ribosomes, and small enigmatic genomes across a large radiation of phyla.</title>
        <authorList>
            <person name="Brown C.T."/>
            <person name="Hug L.A."/>
            <person name="Thomas B.C."/>
            <person name="Sharon I."/>
            <person name="Castelle C.J."/>
            <person name="Singh A."/>
            <person name="Wilkins M.J."/>
            <person name="Williams K.H."/>
            <person name="Banfield J.F."/>
        </authorList>
    </citation>
    <scope>NUCLEOTIDE SEQUENCE [LARGE SCALE GENOMIC DNA]</scope>
</reference>
<dbReference type="InterPro" id="IPR010119">
    <property type="entry name" value="Gluconeogen_factor"/>
</dbReference>
<evidence type="ECO:0008006" key="4">
    <source>
        <dbReference type="Google" id="ProtNLM"/>
    </source>
</evidence>
<dbReference type="Proteomes" id="UP000034344">
    <property type="component" value="Unassembled WGS sequence"/>
</dbReference>
<accession>A0A0G0E4V7</accession>
<organism evidence="2 3">
    <name type="scientific">Candidatus Roizmanbacteria bacterium GW2011_GWA2_36_23</name>
    <dbReference type="NCBI Taxonomy" id="1618480"/>
    <lineage>
        <taxon>Bacteria</taxon>
        <taxon>Candidatus Roizmaniibacteriota</taxon>
    </lineage>
</organism>
<dbReference type="Pfam" id="PF01933">
    <property type="entry name" value="CofD"/>
    <property type="match status" value="1"/>
</dbReference>
<name>A0A0G0E4V7_9BACT</name>
<keyword evidence="1" id="KW-0963">Cytoplasm</keyword>
<dbReference type="PANTHER" id="PTHR30135:SF3">
    <property type="entry name" value="GLUCONEOGENESIS FACTOR-RELATED"/>
    <property type="match status" value="1"/>
</dbReference>
<evidence type="ECO:0000313" key="2">
    <source>
        <dbReference type="EMBL" id="KKQ01918.1"/>
    </source>
</evidence>
<proteinExistence type="predicted"/>
<dbReference type="NCBIfam" id="TIGR01826">
    <property type="entry name" value="CofD_related"/>
    <property type="match status" value="1"/>
</dbReference>
<dbReference type="STRING" id="1618480.US11_C0003G0061"/>
<evidence type="ECO:0000256" key="1">
    <source>
        <dbReference type="ARBA" id="ARBA00022490"/>
    </source>
</evidence>